<accession>A0A0A9DLN7</accession>
<name>A0A0A9DLN7_ARUDO</name>
<evidence type="ECO:0000313" key="1">
    <source>
        <dbReference type="EMBL" id="JAD87573.1"/>
    </source>
</evidence>
<reference evidence="1" key="1">
    <citation type="submission" date="2014-09" db="EMBL/GenBank/DDBJ databases">
        <authorList>
            <person name="Magalhaes I.L.F."/>
            <person name="Oliveira U."/>
            <person name="Santos F.R."/>
            <person name="Vidigal T.H.D.A."/>
            <person name="Brescovit A.D."/>
            <person name="Santos A.J."/>
        </authorList>
    </citation>
    <scope>NUCLEOTIDE SEQUENCE</scope>
    <source>
        <tissue evidence="1">Shoot tissue taken approximately 20 cm above the soil surface</tissue>
    </source>
</reference>
<dbReference type="EMBL" id="GBRH01210322">
    <property type="protein sequence ID" value="JAD87573.1"/>
    <property type="molecule type" value="Transcribed_RNA"/>
</dbReference>
<sequence length="45" mass="5101">MREGGWQLLRQFDGSPAALSCDGQGLRLHDSYLVFIVSSFWQQPC</sequence>
<dbReference type="AlphaFoldDB" id="A0A0A9DLN7"/>
<reference evidence="1" key="2">
    <citation type="journal article" date="2015" name="Data Brief">
        <title>Shoot transcriptome of the giant reed, Arundo donax.</title>
        <authorList>
            <person name="Barrero R.A."/>
            <person name="Guerrero F.D."/>
            <person name="Moolhuijzen P."/>
            <person name="Goolsby J.A."/>
            <person name="Tidwell J."/>
            <person name="Bellgard S.E."/>
            <person name="Bellgard M.I."/>
        </authorList>
    </citation>
    <scope>NUCLEOTIDE SEQUENCE</scope>
    <source>
        <tissue evidence="1">Shoot tissue taken approximately 20 cm above the soil surface</tissue>
    </source>
</reference>
<organism evidence="1">
    <name type="scientific">Arundo donax</name>
    <name type="common">Giant reed</name>
    <name type="synonym">Donax arundinaceus</name>
    <dbReference type="NCBI Taxonomy" id="35708"/>
    <lineage>
        <taxon>Eukaryota</taxon>
        <taxon>Viridiplantae</taxon>
        <taxon>Streptophyta</taxon>
        <taxon>Embryophyta</taxon>
        <taxon>Tracheophyta</taxon>
        <taxon>Spermatophyta</taxon>
        <taxon>Magnoliopsida</taxon>
        <taxon>Liliopsida</taxon>
        <taxon>Poales</taxon>
        <taxon>Poaceae</taxon>
        <taxon>PACMAD clade</taxon>
        <taxon>Arundinoideae</taxon>
        <taxon>Arundineae</taxon>
        <taxon>Arundo</taxon>
    </lineage>
</organism>
<proteinExistence type="predicted"/>
<protein>
    <submittedName>
        <fullName evidence="1">Uncharacterized protein</fullName>
    </submittedName>
</protein>